<dbReference type="Proteomes" id="UP000663866">
    <property type="component" value="Unassembled WGS sequence"/>
</dbReference>
<gene>
    <name evidence="1" type="ORF">OVN521_LOCUS33490</name>
</gene>
<evidence type="ECO:0000313" key="1">
    <source>
        <dbReference type="EMBL" id="CAF4371737.1"/>
    </source>
</evidence>
<sequence>MNLKPTNEYKRQRLDKDDRRNELPIWLKLTNEKFRELFRKISSSLSTTTTITVEELQQLVLKMYQDRKYLHEKQLWSTLLKIIEHGLHRWPMMLKQVILSMNIVRNQSIEYLTDEMYSDVVR</sequence>
<reference evidence="1" key="1">
    <citation type="submission" date="2021-02" db="EMBL/GenBank/DDBJ databases">
        <authorList>
            <person name="Nowell W R."/>
        </authorList>
    </citation>
    <scope>NUCLEOTIDE SEQUENCE</scope>
</reference>
<comment type="caution">
    <text evidence="1">The sequence shown here is derived from an EMBL/GenBank/DDBJ whole genome shotgun (WGS) entry which is preliminary data.</text>
</comment>
<dbReference type="EMBL" id="CAJOBG010035850">
    <property type="protein sequence ID" value="CAF4371737.1"/>
    <property type="molecule type" value="Genomic_DNA"/>
</dbReference>
<feature type="non-terminal residue" evidence="1">
    <location>
        <position position="122"/>
    </location>
</feature>
<organism evidence="1 2">
    <name type="scientific">Rotaria magnacalcarata</name>
    <dbReference type="NCBI Taxonomy" id="392030"/>
    <lineage>
        <taxon>Eukaryota</taxon>
        <taxon>Metazoa</taxon>
        <taxon>Spiralia</taxon>
        <taxon>Gnathifera</taxon>
        <taxon>Rotifera</taxon>
        <taxon>Eurotatoria</taxon>
        <taxon>Bdelloidea</taxon>
        <taxon>Philodinida</taxon>
        <taxon>Philodinidae</taxon>
        <taxon>Rotaria</taxon>
    </lineage>
</organism>
<accession>A0A820MGR2</accession>
<evidence type="ECO:0000313" key="2">
    <source>
        <dbReference type="Proteomes" id="UP000663866"/>
    </source>
</evidence>
<protein>
    <submittedName>
        <fullName evidence="1">Uncharacterized protein</fullName>
    </submittedName>
</protein>
<keyword evidence="2" id="KW-1185">Reference proteome</keyword>
<proteinExistence type="predicted"/>
<name>A0A820MGR2_9BILA</name>
<dbReference type="AlphaFoldDB" id="A0A820MGR2"/>